<reference evidence="1" key="1">
    <citation type="submission" date="2021-01" db="EMBL/GenBank/DDBJ databases">
        <title>Whole genome shotgun sequence of Acrocarpospora phusangensis NBRC 108782.</title>
        <authorList>
            <person name="Komaki H."/>
            <person name="Tamura T."/>
        </authorList>
    </citation>
    <scope>NUCLEOTIDE SEQUENCE</scope>
    <source>
        <strain evidence="1">NBRC 108782</strain>
    </source>
</reference>
<comment type="caution">
    <text evidence="1">The sequence shown here is derived from an EMBL/GenBank/DDBJ whole genome shotgun (WGS) entry which is preliminary data.</text>
</comment>
<gene>
    <name evidence="1" type="ORF">Aph01nite_10440</name>
</gene>
<evidence type="ECO:0000313" key="2">
    <source>
        <dbReference type="Proteomes" id="UP000640052"/>
    </source>
</evidence>
<organism evidence="1 2">
    <name type="scientific">Acrocarpospora phusangensis</name>
    <dbReference type="NCBI Taxonomy" id="1070424"/>
    <lineage>
        <taxon>Bacteria</taxon>
        <taxon>Bacillati</taxon>
        <taxon>Actinomycetota</taxon>
        <taxon>Actinomycetes</taxon>
        <taxon>Streptosporangiales</taxon>
        <taxon>Streptosporangiaceae</taxon>
        <taxon>Acrocarpospora</taxon>
    </lineage>
</organism>
<dbReference type="SUPFAM" id="SSF48452">
    <property type="entry name" value="TPR-like"/>
    <property type="match status" value="1"/>
</dbReference>
<keyword evidence="2" id="KW-1185">Reference proteome</keyword>
<proteinExistence type="predicted"/>
<sequence length="212" mass="23111">MDPTNPVIQLCAQGMQAEVEGRGSDAADLFRQAWDKAGDDYEACIAAHYLARHQSTPEDILRWNQECLDRADRVGDERVRGFYPSLHLNLARAHQDLGASGKAREHYLSAAECIGDAAEGPYRDGIRFAVADGLRTRPSEADPLAELLDRLCARAALTTLGLLLPPYLGDLGTGEDRTRLLTALHMVHAGRTLPEGEQALLQDAIARRSLAG</sequence>
<evidence type="ECO:0000313" key="1">
    <source>
        <dbReference type="EMBL" id="GIH22734.1"/>
    </source>
</evidence>
<name>A0A919Q7P8_9ACTN</name>
<dbReference type="Proteomes" id="UP000640052">
    <property type="component" value="Unassembled WGS sequence"/>
</dbReference>
<dbReference type="RefSeq" id="WP_204039572.1">
    <property type="nucleotide sequence ID" value="NZ_BOOA01000006.1"/>
</dbReference>
<dbReference type="AlphaFoldDB" id="A0A919Q7P8"/>
<accession>A0A919Q7P8</accession>
<dbReference type="Gene3D" id="1.25.40.10">
    <property type="entry name" value="Tetratricopeptide repeat domain"/>
    <property type="match status" value="1"/>
</dbReference>
<protein>
    <submittedName>
        <fullName evidence="1">Uncharacterized protein</fullName>
    </submittedName>
</protein>
<dbReference type="InterPro" id="IPR011990">
    <property type="entry name" value="TPR-like_helical_dom_sf"/>
</dbReference>
<dbReference type="EMBL" id="BOOA01000006">
    <property type="protein sequence ID" value="GIH22734.1"/>
    <property type="molecule type" value="Genomic_DNA"/>
</dbReference>